<gene>
    <name evidence="2" type="ORF">RRG08_043115</name>
</gene>
<proteinExistence type="predicted"/>
<keyword evidence="3" id="KW-1185">Reference proteome</keyword>
<sequence length="103" mass="11072">MDLNLFRCGRLENDCKVAGTETSSLIAVAISRDRSVPSNDPLHRPAKATSPRACGPLPGKVPHPRQKRQALGPVVPCPERCPTLGKIYKPLGLWSPAREGAPP</sequence>
<reference evidence="2" key="1">
    <citation type="journal article" date="2023" name="G3 (Bethesda)">
        <title>A reference genome for the long-term kleptoplast-retaining sea slug Elysia crispata morphotype clarki.</title>
        <authorList>
            <person name="Eastman K.E."/>
            <person name="Pendleton A.L."/>
            <person name="Shaikh M.A."/>
            <person name="Suttiyut T."/>
            <person name="Ogas R."/>
            <person name="Tomko P."/>
            <person name="Gavelis G."/>
            <person name="Widhalm J.R."/>
            <person name="Wisecaver J.H."/>
        </authorList>
    </citation>
    <scope>NUCLEOTIDE SEQUENCE</scope>
    <source>
        <strain evidence="2">ECLA1</strain>
    </source>
</reference>
<protein>
    <submittedName>
        <fullName evidence="2">Uncharacterized protein</fullName>
    </submittedName>
</protein>
<dbReference type="AlphaFoldDB" id="A0AAE0XY28"/>
<comment type="caution">
    <text evidence="2">The sequence shown here is derived from an EMBL/GenBank/DDBJ whole genome shotgun (WGS) entry which is preliminary data.</text>
</comment>
<accession>A0AAE0XY28</accession>
<feature type="region of interest" description="Disordered" evidence="1">
    <location>
        <begin position="35"/>
        <end position="75"/>
    </location>
</feature>
<evidence type="ECO:0000256" key="1">
    <source>
        <dbReference type="SAM" id="MobiDB-lite"/>
    </source>
</evidence>
<evidence type="ECO:0000313" key="3">
    <source>
        <dbReference type="Proteomes" id="UP001283361"/>
    </source>
</evidence>
<organism evidence="2 3">
    <name type="scientific">Elysia crispata</name>
    <name type="common">lettuce slug</name>
    <dbReference type="NCBI Taxonomy" id="231223"/>
    <lineage>
        <taxon>Eukaryota</taxon>
        <taxon>Metazoa</taxon>
        <taxon>Spiralia</taxon>
        <taxon>Lophotrochozoa</taxon>
        <taxon>Mollusca</taxon>
        <taxon>Gastropoda</taxon>
        <taxon>Heterobranchia</taxon>
        <taxon>Euthyneura</taxon>
        <taxon>Panpulmonata</taxon>
        <taxon>Sacoglossa</taxon>
        <taxon>Placobranchoidea</taxon>
        <taxon>Plakobranchidae</taxon>
        <taxon>Elysia</taxon>
    </lineage>
</organism>
<dbReference type="EMBL" id="JAWDGP010007329">
    <property type="protein sequence ID" value="KAK3725701.1"/>
    <property type="molecule type" value="Genomic_DNA"/>
</dbReference>
<dbReference type="Proteomes" id="UP001283361">
    <property type="component" value="Unassembled WGS sequence"/>
</dbReference>
<evidence type="ECO:0000313" key="2">
    <source>
        <dbReference type="EMBL" id="KAK3725701.1"/>
    </source>
</evidence>
<name>A0AAE0XY28_9GAST</name>